<dbReference type="InterPro" id="IPR036465">
    <property type="entry name" value="vWFA_dom_sf"/>
</dbReference>
<dbReference type="Gene3D" id="3.40.50.410">
    <property type="entry name" value="von Willebrand factor, type A domain"/>
    <property type="match status" value="1"/>
</dbReference>
<protein>
    <submittedName>
        <fullName evidence="3">VWA domain-containing protein</fullName>
    </submittedName>
</protein>
<reference evidence="3 4" key="1">
    <citation type="submission" date="2016-12" db="EMBL/GenBank/DDBJ databases">
        <title>Genomic comparison of strains in the 'Actinomyces naeslundii' group.</title>
        <authorList>
            <person name="Mughal S.R."/>
            <person name="Do T."/>
            <person name="Gilbert S.C."/>
            <person name="Witherden E.A."/>
            <person name="Didelot X."/>
            <person name="Beighton D."/>
        </authorList>
    </citation>
    <scope>NUCLEOTIDE SEQUENCE [LARGE SCALE GENOMIC DNA]</scope>
    <source>
        <strain evidence="3 4">S64C</strain>
    </source>
</reference>
<dbReference type="EMBL" id="MSGO01000040">
    <property type="protein sequence ID" value="OLL14168.1"/>
    <property type="molecule type" value="Genomic_DNA"/>
</dbReference>
<feature type="transmembrane region" description="Helical" evidence="1">
    <location>
        <begin position="350"/>
        <end position="367"/>
    </location>
</feature>
<dbReference type="Pfam" id="PF13519">
    <property type="entry name" value="VWA_2"/>
    <property type="match status" value="1"/>
</dbReference>
<keyword evidence="1" id="KW-0812">Transmembrane</keyword>
<keyword evidence="1" id="KW-0472">Membrane</keyword>
<evidence type="ECO:0000313" key="4">
    <source>
        <dbReference type="Proteomes" id="UP000185736"/>
    </source>
</evidence>
<keyword evidence="1" id="KW-1133">Transmembrane helix</keyword>
<comment type="caution">
    <text evidence="3">The sequence shown here is derived from an EMBL/GenBank/DDBJ whole genome shotgun (WGS) entry which is preliminary data.</text>
</comment>
<dbReference type="SUPFAM" id="SSF53300">
    <property type="entry name" value="vWA-like"/>
    <property type="match status" value="1"/>
</dbReference>
<dbReference type="RefSeq" id="WP_075249883.1">
    <property type="nucleotide sequence ID" value="NZ_MSGO01000040.1"/>
</dbReference>
<evidence type="ECO:0000259" key="2">
    <source>
        <dbReference type="PROSITE" id="PS50234"/>
    </source>
</evidence>
<feature type="transmembrane region" description="Helical" evidence="1">
    <location>
        <begin position="80"/>
        <end position="100"/>
    </location>
</feature>
<dbReference type="PROSITE" id="PS50234">
    <property type="entry name" value="VWFA"/>
    <property type="match status" value="1"/>
</dbReference>
<evidence type="ECO:0000256" key="1">
    <source>
        <dbReference type="SAM" id="Phobius"/>
    </source>
</evidence>
<evidence type="ECO:0000313" key="3">
    <source>
        <dbReference type="EMBL" id="OLL14168.1"/>
    </source>
</evidence>
<proteinExistence type="predicted"/>
<feature type="transmembrane region" description="Helical" evidence="1">
    <location>
        <begin position="6"/>
        <end position="24"/>
    </location>
</feature>
<accession>A0A1Q8HZ77</accession>
<dbReference type="InterPro" id="IPR002035">
    <property type="entry name" value="VWF_A"/>
</dbReference>
<gene>
    <name evidence="3" type="ORF">BKH32_09935</name>
</gene>
<dbReference type="AlphaFoldDB" id="A0A1Q8HZ77"/>
<organism evidence="3 4">
    <name type="scientific">Actinomyces oris</name>
    <dbReference type="NCBI Taxonomy" id="544580"/>
    <lineage>
        <taxon>Bacteria</taxon>
        <taxon>Bacillati</taxon>
        <taxon>Actinomycetota</taxon>
        <taxon>Actinomycetes</taxon>
        <taxon>Actinomycetales</taxon>
        <taxon>Actinomycetaceae</taxon>
        <taxon>Actinomyces</taxon>
    </lineage>
</organism>
<dbReference type="Proteomes" id="UP000185736">
    <property type="component" value="Unassembled WGS sequence"/>
</dbReference>
<sequence length="370" mass="41097">MVMLWLFIILIVIAAAAVIAVLIIDHRSNGASFTRAPKRLRPPWSRRGSEQVVELPRRLANSASLFQLPAVRQRIRAQRWLHALLALMLVSALLSAAAIAGRPVRVTERSDALANRDIVLCLDVSTSMVRIDSSVLRTFSEILEDFDGERVGIVAWNSTAQTIVPLTDDYELLRDQLTELGEVLDIDPQNVTFKQQLAYQEAFGGTINNSINGSSLAGDGLASCAQAFDNQGLDRSRSIILATDNQVIDPDDEQIYPLPDAVNLLVERKIRLFSIYGADEDQPYQNLLDKTPEESREELKTVTEEQGKGRFYDVEDSGTGGQIVKELEKTEVSALGGRKQTRRTDVPQRLVITLSLVLLGYLGLTTWRRA</sequence>
<name>A0A1Q8HZ77_9ACTO</name>
<feature type="domain" description="VWFA" evidence="2">
    <location>
        <begin position="117"/>
        <end position="327"/>
    </location>
</feature>